<gene>
    <name evidence="1" type="ordered locus">OCA5_c16420</name>
</gene>
<dbReference type="OrthoDB" id="5941857at2"/>
<evidence type="ECO:0000313" key="2">
    <source>
        <dbReference type="Proteomes" id="UP000007730"/>
    </source>
</evidence>
<dbReference type="KEGG" id="oca:OCAR_6404"/>
<sequence>MNSLFDNAIQSIQIGIEDFEANDPKRALSAVRNFYAGTLLLAKEVLARAVPKASLEDVLAERHKAVPDGKGGVRFVASTRTIDFNEIAGRFSAFSLKIDRSALAELNRIRNDVEHLYTQVSHEKAREAIAKAFPVVIDLFRQIHEEPHDHLGQSWDTMLAVKAVYDRELRQCIETFEGVDWQSESLAKASRPCPKCGSHLVYRIDQSRSESGFADAQCRQCGEKIDAIALMESALDAYFEAESHWAAKDGLESPLGVCPECATRTYICWEEENQCTNCHLELGDCARCNEALTPNNVSDESSSLCGYCANLMSKDD</sequence>
<reference evidence="1 2" key="1">
    <citation type="journal article" date="2011" name="J. Bacteriol.">
        <title>Complete genome sequences of the chemolithoautotrophic Oligotropha carboxidovorans strains OM4 and OM5.</title>
        <authorList>
            <person name="Volland S."/>
            <person name="Rachinger M."/>
            <person name="Strittmatter A."/>
            <person name="Daniel R."/>
            <person name="Gottschalk G."/>
            <person name="Meyer O."/>
        </authorList>
    </citation>
    <scope>NUCLEOTIDE SEQUENCE [LARGE SCALE GENOMIC DNA]</scope>
    <source>
        <strain evidence="2">ATCC 49405 / DSM 1227 / KCTC 32145 / OM5</strain>
    </source>
</reference>
<dbReference type="AlphaFoldDB" id="B6JHA0"/>
<protein>
    <submittedName>
        <fullName evidence="1">Uncharacterized protein</fullName>
    </submittedName>
</protein>
<dbReference type="KEGG" id="ocg:OCA5_c16420"/>
<dbReference type="STRING" id="504832.OCA5_c16420"/>
<name>B6JHA0_AFIC5</name>
<accession>B6JHA0</accession>
<organism evidence="1 2">
    <name type="scientific">Afipia carboxidovorans (strain ATCC 49405 / DSM 1227 / KCTC 32145 / OM5)</name>
    <name type="common">Oligotropha carboxidovorans</name>
    <dbReference type="NCBI Taxonomy" id="504832"/>
    <lineage>
        <taxon>Bacteria</taxon>
        <taxon>Pseudomonadati</taxon>
        <taxon>Pseudomonadota</taxon>
        <taxon>Alphaproteobacteria</taxon>
        <taxon>Hyphomicrobiales</taxon>
        <taxon>Nitrobacteraceae</taxon>
        <taxon>Afipia</taxon>
    </lineage>
</organism>
<dbReference type="RefSeq" id="WP_012563543.1">
    <property type="nucleotide sequence ID" value="NC_011386.1"/>
</dbReference>
<dbReference type="eggNOG" id="COG3677">
    <property type="taxonomic scope" value="Bacteria"/>
</dbReference>
<dbReference type="HOGENOM" id="CLU_069126_0_0_5"/>
<proteinExistence type="predicted"/>
<evidence type="ECO:0000313" key="1">
    <source>
        <dbReference type="EMBL" id="AEI06356.1"/>
    </source>
</evidence>
<dbReference type="Proteomes" id="UP000007730">
    <property type="component" value="Chromosome"/>
</dbReference>
<keyword evidence="2" id="KW-1185">Reference proteome</keyword>
<dbReference type="EMBL" id="CP002826">
    <property type="protein sequence ID" value="AEI06356.1"/>
    <property type="molecule type" value="Genomic_DNA"/>
</dbReference>